<dbReference type="STRING" id="1507870.A0A1V8TLT2"/>
<comment type="caution">
    <text evidence="3">The sequence shown here is derived from an EMBL/GenBank/DDBJ whole genome shotgun (WGS) entry which is preliminary data.</text>
</comment>
<dbReference type="Proteomes" id="UP000192596">
    <property type="component" value="Unassembled WGS sequence"/>
</dbReference>
<keyword evidence="2" id="KW-0812">Transmembrane</keyword>
<evidence type="ECO:0000256" key="2">
    <source>
        <dbReference type="SAM" id="Phobius"/>
    </source>
</evidence>
<reference evidence="4" key="1">
    <citation type="submission" date="2017-03" db="EMBL/GenBank/DDBJ databases">
        <title>Genomes of endolithic fungi from Antarctica.</title>
        <authorList>
            <person name="Coleine C."/>
            <person name="Masonjones S."/>
            <person name="Stajich J.E."/>
        </authorList>
    </citation>
    <scope>NUCLEOTIDE SEQUENCE [LARGE SCALE GENOMIC DNA]</scope>
    <source>
        <strain evidence="4">CCFEE 5527</strain>
    </source>
</reference>
<gene>
    <name evidence="3" type="ORF">B0A48_02819</name>
</gene>
<dbReference type="OrthoDB" id="2550114at2759"/>
<organism evidence="3 4">
    <name type="scientific">Cryoendolithus antarcticus</name>
    <dbReference type="NCBI Taxonomy" id="1507870"/>
    <lineage>
        <taxon>Eukaryota</taxon>
        <taxon>Fungi</taxon>
        <taxon>Dikarya</taxon>
        <taxon>Ascomycota</taxon>
        <taxon>Pezizomycotina</taxon>
        <taxon>Dothideomycetes</taxon>
        <taxon>Dothideomycetidae</taxon>
        <taxon>Cladosporiales</taxon>
        <taxon>Cladosporiaceae</taxon>
        <taxon>Cryoendolithus</taxon>
    </lineage>
</organism>
<dbReference type="InParanoid" id="A0A1V8TLT2"/>
<evidence type="ECO:0000313" key="3">
    <source>
        <dbReference type="EMBL" id="OQO12178.1"/>
    </source>
</evidence>
<evidence type="ECO:0000313" key="4">
    <source>
        <dbReference type="Proteomes" id="UP000192596"/>
    </source>
</evidence>
<feature type="transmembrane region" description="Helical" evidence="2">
    <location>
        <begin position="109"/>
        <end position="130"/>
    </location>
</feature>
<keyword evidence="2" id="KW-0472">Membrane</keyword>
<feature type="compositionally biased region" description="Basic residues" evidence="1">
    <location>
        <begin position="213"/>
        <end position="222"/>
    </location>
</feature>
<protein>
    <submittedName>
        <fullName evidence="3">Uncharacterized protein</fullName>
    </submittedName>
</protein>
<feature type="region of interest" description="Disordered" evidence="1">
    <location>
        <begin position="170"/>
        <end position="222"/>
    </location>
</feature>
<dbReference type="PANTHER" id="PTHR39605:SF1">
    <property type="entry name" value="MAJOR FACILITATOR SUPERFAMILY (MFS) PROFILE DOMAIN-CONTAINING PROTEIN"/>
    <property type="match status" value="1"/>
</dbReference>
<accession>A0A1V8TLT2</accession>
<evidence type="ECO:0000256" key="1">
    <source>
        <dbReference type="SAM" id="MobiDB-lite"/>
    </source>
</evidence>
<dbReference type="AlphaFoldDB" id="A0A1V8TLT2"/>
<name>A0A1V8TLT2_9PEZI</name>
<proteinExistence type="predicted"/>
<dbReference type="EMBL" id="NAJO01000005">
    <property type="protein sequence ID" value="OQO12178.1"/>
    <property type="molecule type" value="Genomic_DNA"/>
</dbReference>
<keyword evidence="4" id="KW-1185">Reference proteome</keyword>
<feature type="compositionally biased region" description="Basic and acidic residues" evidence="1">
    <location>
        <begin position="176"/>
        <end position="212"/>
    </location>
</feature>
<dbReference type="PANTHER" id="PTHR39605">
    <property type="entry name" value="MAJOR FACILITATOR SUPERFAMILY (MFS) PROFILE DOMAIN-CONTAINING PROTEIN"/>
    <property type="match status" value="1"/>
</dbReference>
<sequence>MSSSPSPSDPFTLYSTLTSAWSTLQSLPLLFTPRLIVSLCATDGPRRATAFEAYLCRTLGLTLLALAASNLVFTGVIPVGGARVTFAEDVAGGGSVADKVAEERKAKDVGRATATIAAVFQALAAFYLYTQLFSSTSTGISFAFSAGLVGNLALFCFGTWVLLFAGEPGRRSKSTGADKRTSGFPFENRESAREKKKESKEREKEKDREGKEKRKSILKSRS</sequence>
<feature type="transmembrane region" description="Helical" evidence="2">
    <location>
        <begin position="142"/>
        <end position="165"/>
    </location>
</feature>
<keyword evidence="2" id="KW-1133">Transmembrane helix</keyword>